<dbReference type="PROSITE" id="PS50995">
    <property type="entry name" value="HTH_MARR_2"/>
    <property type="match status" value="1"/>
</dbReference>
<dbReference type="EMBL" id="BONQ01000213">
    <property type="protein sequence ID" value="GIG53134.1"/>
    <property type="molecule type" value="Genomic_DNA"/>
</dbReference>
<dbReference type="SUPFAM" id="SSF46785">
    <property type="entry name" value="Winged helix' DNA-binding domain"/>
    <property type="match status" value="1"/>
</dbReference>
<dbReference type="Gene3D" id="1.10.10.10">
    <property type="entry name" value="Winged helix-like DNA-binding domain superfamily/Winged helix DNA-binding domain"/>
    <property type="match status" value="1"/>
</dbReference>
<sequence length="168" mass="16772">MHDALGAVEAAMVAIRRSQTRRALARSGPTGGVDPAVFDVVDAVEAASAAGDGASAAGAGASAAGVGGGATVMSVAAALDVAQPRASKLVAAAVEAGWLRREADQGDGRRSLLVLTEDGLALAERVHAARRARFAAATGDWSPAELATFAQLLTRFVAGLTETAGSRH</sequence>
<dbReference type="GO" id="GO:0003700">
    <property type="term" value="F:DNA-binding transcription factor activity"/>
    <property type="evidence" value="ECO:0007669"/>
    <property type="project" value="InterPro"/>
</dbReference>
<gene>
    <name evidence="2" type="ORF">Dsi01nite_111750</name>
</gene>
<name>A0A919PZB4_9ACTN</name>
<dbReference type="AlphaFoldDB" id="A0A919PZB4"/>
<dbReference type="SMART" id="SM00347">
    <property type="entry name" value="HTH_MARR"/>
    <property type="match status" value="1"/>
</dbReference>
<dbReference type="Proteomes" id="UP000660611">
    <property type="component" value="Unassembled WGS sequence"/>
</dbReference>
<comment type="caution">
    <text evidence="2">The sequence shown here is derived from an EMBL/GenBank/DDBJ whole genome shotgun (WGS) entry which is preliminary data.</text>
</comment>
<dbReference type="InterPro" id="IPR036390">
    <property type="entry name" value="WH_DNA-bd_sf"/>
</dbReference>
<dbReference type="InterPro" id="IPR000835">
    <property type="entry name" value="HTH_MarR-typ"/>
</dbReference>
<dbReference type="InterPro" id="IPR036388">
    <property type="entry name" value="WH-like_DNA-bd_sf"/>
</dbReference>
<dbReference type="PANTHER" id="PTHR33164">
    <property type="entry name" value="TRANSCRIPTIONAL REGULATOR, MARR FAMILY"/>
    <property type="match status" value="1"/>
</dbReference>
<evidence type="ECO:0000313" key="2">
    <source>
        <dbReference type="EMBL" id="GIG53134.1"/>
    </source>
</evidence>
<dbReference type="InterPro" id="IPR039422">
    <property type="entry name" value="MarR/SlyA-like"/>
</dbReference>
<accession>A0A919PZB4</accession>
<feature type="domain" description="HTH marR-type" evidence="1">
    <location>
        <begin position="1"/>
        <end position="158"/>
    </location>
</feature>
<reference evidence="2" key="1">
    <citation type="submission" date="2021-01" db="EMBL/GenBank/DDBJ databases">
        <title>Whole genome shotgun sequence of Dactylosporangium siamense NBRC 106093.</title>
        <authorList>
            <person name="Komaki H."/>
            <person name="Tamura T."/>
        </authorList>
    </citation>
    <scope>NUCLEOTIDE SEQUENCE</scope>
    <source>
        <strain evidence="2">NBRC 106093</strain>
    </source>
</reference>
<dbReference type="Pfam" id="PF12802">
    <property type="entry name" value="MarR_2"/>
    <property type="match status" value="1"/>
</dbReference>
<protein>
    <submittedName>
        <fullName evidence="2">MarR family transcriptional regulator</fullName>
    </submittedName>
</protein>
<dbReference type="PANTHER" id="PTHR33164:SF57">
    <property type="entry name" value="MARR-FAMILY TRANSCRIPTIONAL REGULATOR"/>
    <property type="match status" value="1"/>
</dbReference>
<dbReference type="GO" id="GO:0006950">
    <property type="term" value="P:response to stress"/>
    <property type="evidence" value="ECO:0007669"/>
    <property type="project" value="TreeGrafter"/>
</dbReference>
<evidence type="ECO:0000313" key="3">
    <source>
        <dbReference type="Proteomes" id="UP000660611"/>
    </source>
</evidence>
<evidence type="ECO:0000259" key="1">
    <source>
        <dbReference type="PROSITE" id="PS50995"/>
    </source>
</evidence>
<dbReference type="RefSeq" id="WP_203854736.1">
    <property type="nucleotide sequence ID" value="NZ_BAAAVW010000054.1"/>
</dbReference>
<keyword evidence="3" id="KW-1185">Reference proteome</keyword>
<proteinExistence type="predicted"/>
<organism evidence="2 3">
    <name type="scientific">Dactylosporangium siamense</name>
    <dbReference type="NCBI Taxonomy" id="685454"/>
    <lineage>
        <taxon>Bacteria</taxon>
        <taxon>Bacillati</taxon>
        <taxon>Actinomycetota</taxon>
        <taxon>Actinomycetes</taxon>
        <taxon>Micromonosporales</taxon>
        <taxon>Micromonosporaceae</taxon>
        <taxon>Dactylosporangium</taxon>
    </lineage>
</organism>